<accession>A0A183IAB8</accession>
<evidence type="ECO:0000313" key="3">
    <source>
        <dbReference type="WBParaSite" id="SBAD_0000058401-mRNA-1"/>
    </source>
</evidence>
<dbReference type="WBParaSite" id="SBAD_0000058401-mRNA-1">
    <property type="protein sequence ID" value="SBAD_0000058401-mRNA-1"/>
    <property type="gene ID" value="SBAD_0000058401"/>
</dbReference>
<keyword evidence="2" id="KW-1185">Reference proteome</keyword>
<dbReference type="AlphaFoldDB" id="A0A183IAB8"/>
<evidence type="ECO:0000313" key="2">
    <source>
        <dbReference type="Proteomes" id="UP000270296"/>
    </source>
</evidence>
<dbReference type="EMBL" id="UZAM01001830">
    <property type="protein sequence ID" value="VDO85066.1"/>
    <property type="molecule type" value="Genomic_DNA"/>
</dbReference>
<organism evidence="3">
    <name type="scientific">Soboliphyme baturini</name>
    <dbReference type="NCBI Taxonomy" id="241478"/>
    <lineage>
        <taxon>Eukaryota</taxon>
        <taxon>Metazoa</taxon>
        <taxon>Ecdysozoa</taxon>
        <taxon>Nematoda</taxon>
        <taxon>Enoplea</taxon>
        <taxon>Dorylaimia</taxon>
        <taxon>Dioctophymatida</taxon>
        <taxon>Dioctophymatoidea</taxon>
        <taxon>Soboliphymatidae</taxon>
        <taxon>Soboliphyme</taxon>
    </lineage>
</organism>
<sequence length="112" mass="11714">MAELGQNPSEKIVTTEAVKPIVRINLAKPRPMFPPLGPVTQSTWIPPMIPGIPGPWGPWMPTSLPIPPITGGSAPTETDYTALAAAYAASNAGINLQAGNNTNENRGKLSTS</sequence>
<reference evidence="3" key="1">
    <citation type="submission" date="2016-06" db="UniProtKB">
        <authorList>
            <consortium name="WormBaseParasite"/>
        </authorList>
    </citation>
    <scope>IDENTIFICATION</scope>
</reference>
<protein>
    <submittedName>
        <fullName evidence="3">Pre-mRNA-processing-splicing factor 8</fullName>
    </submittedName>
</protein>
<proteinExistence type="predicted"/>
<reference evidence="1 2" key="2">
    <citation type="submission" date="2018-11" db="EMBL/GenBank/DDBJ databases">
        <authorList>
            <consortium name="Pathogen Informatics"/>
        </authorList>
    </citation>
    <scope>NUCLEOTIDE SEQUENCE [LARGE SCALE GENOMIC DNA]</scope>
</reference>
<dbReference type="Proteomes" id="UP000270296">
    <property type="component" value="Unassembled WGS sequence"/>
</dbReference>
<gene>
    <name evidence="1" type="ORF">SBAD_LOCUS562</name>
</gene>
<name>A0A183IAB8_9BILA</name>
<evidence type="ECO:0000313" key="1">
    <source>
        <dbReference type="EMBL" id="VDO85066.1"/>
    </source>
</evidence>